<gene>
    <name evidence="1" type="ORF">SAMN04488109_3743</name>
</gene>
<accession>A0A1M5S504</accession>
<sequence>MQIILITLQVILMNWYITKIVFNISAEQSSKAQFDEQLRLVAAETKEEAFLKARMIGLHEEDTFYNDNMKKVKWEFINVSEVISLKNLEDGTEVYSRIHEMEEGAPYINFIHQKAIALRLNAMPLF</sequence>
<dbReference type="EMBL" id="FQWQ01000002">
    <property type="protein sequence ID" value="SHH33368.1"/>
    <property type="molecule type" value="Genomic_DNA"/>
</dbReference>
<name>A0A1M5S504_9BACT</name>
<dbReference type="STRING" id="947013.SAMN04488109_3743"/>
<evidence type="ECO:0000313" key="2">
    <source>
        <dbReference type="Proteomes" id="UP000184212"/>
    </source>
</evidence>
<dbReference type="InterPro" id="IPR025630">
    <property type="entry name" value="DUF4288"/>
</dbReference>
<proteinExistence type="predicted"/>
<dbReference type="AlphaFoldDB" id="A0A1M5S504"/>
<evidence type="ECO:0008006" key="3">
    <source>
        <dbReference type="Google" id="ProtNLM"/>
    </source>
</evidence>
<reference evidence="1 2" key="1">
    <citation type="submission" date="2016-11" db="EMBL/GenBank/DDBJ databases">
        <authorList>
            <person name="Jaros S."/>
            <person name="Januszkiewicz K."/>
            <person name="Wedrychowicz H."/>
        </authorList>
    </citation>
    <scope>NUCLEOTIDE SEQUENCE [LARGE SCALE GENOMIC DNA]</scope>
    <source>
        <strain evidence="1 2">DSM 24574</strain>
    </source>
</reference>
<dbReference type="Pfam" id="PF14119">
    <property type="entry name" value="DUF4288"/>
    <property type="match status" value="1"/>
</dbReference>
<protein>
    <recommendedName>
        <fullName evidence="3">DUF4288 domain-containing protein</fullName>
    </recommendedName>
</protein>
<evidence type="ECO:0000313" key="1">
    <source>
        <dbReference type="EMBL" id="SHH33368.1"/>
    </source>
</evidence>
<dbReference type="OrthoDB" id="795527at2"/>
<dbReference type="Proteomes" id="UP000184212">
    <property type="component" value="Unassembled WGS sequence"/>
</dbReference>
<organism evidence="1 2">
    <name type="scientific">Chryseolinea serpens</name>
    <dbReference type="NCBI Taxonomy" id="947013"/>
    <lineage>
        <taxon>Bacteria</taxon>
        <taxon>Pseudomonadati</taxon>
        <taxon>Bacteroidota</taxon>
        <taxon>Cytophagia</taxon>
        <taxon>Cytophagales</taxon>
        <taxon>Fulvivirgaceae</taxon>
        <taxon>Chryseolinea</taxon>
    </lineage>
</organism>
<keyword evidence="2" id="KW-1185">Reference proteome</keyword>